<protein>
    <submittedName>
        <fullName evidence="3">Acetyl xylan esterase</fullName>
    </submittedName>
</protein>
<feature type="region of interest" description="Disordered" evidence="1">
    <location>
        <begin position="1"/>
        <end position="23"/>
    </location>
</feature>
<accession>F0SK58</accession>
<gene>
    <name evidence="3" type="ordered locus">Plabr_2183</name>
</gene>
<evidence type="ECO:0000256" key="1">
    <source>
        <dbReference type="SAM" id="MobiDB-lite"/>
    </source>
</evidence>
<evidence type="ECO:0000259" key="2">
    <source>
        <dbReference type="Pfam" id="PF05448"/>
    </source>
</evidence>
<dbReference type="PANTHER" id="PTHR47381:SF3">
    <property type="entry name" value="ALPHA_BETA-HYDROLASES SUPERFAMILY PROTEIN"/>
    <property type="match status" value="1"/>
</dbReference>
<reference evidence="4" key="1">
    <citation type="submission" date="2011-02" db="EMBL/GenBank/DDBJ databases">
        <title>The complete genome of Planctomyces brasiliensis DSM 5305.</title>
        <authorList>
            <person name="Lucas S."/>
            <person name="Copeland A."/>
            <person name="Lapidus A."/>
            <person name="Bruce D."/>
            <person name="Goodwin L."/>
            <person name="Pitluck S."/>
            <person name="Kyrpides N."/>
            <person name="Mavromatis K."/>
            <person name="Pagani I."/>
            <person name="Ivanova N."/>
            <person name="Ovchinnikova G."/>
            <person name="Lu M."/>
            <person name="Detter J.C."/>
            <person name="Han C."/>
            <person name="Land M."/>
            <person name="Hauser L."/>
            <person name="Markowitz V."/>
            <person name="Cheng J.-F."/>
            <person name="Hugenholtz P."/>
            <person name="Woyke T."/>
            <person name="Wu D."/>
            <person name="Tindall B."/>
            <person name="Pomrenke H.G."/>
            <person name="Brambilla E."/>
            <person name="Klenk H.-P."/>
            <person name="Eisen J.A."/>
        </authorList>
    </citation>
    <scope>NUCLEOTIDE SEQUENCE [LARGE SCALE GENOMIC DNA]</scope>
    <source>
        <strain evidence="4">ATCC 49424 / DSM 5305 / JCM 21570 / NBRC 103401 / IFAM 1448</strain>
    </source>
</reference>
<dbReference type="eggNOG" id="COG3458">
    <property type="taxonomic scope" value="Bacteria"/>
</dbReference>
<dbReference type="EMBL" id="CP002546">
    <property type="protein sequence ID" value="ADY59785.1"/>
    <property type="molecule type" value="Genomic_DNA"/>
</dbReference>
<dbReference type="KEGG" id="pbs:Plabr_2183"/>
<dbReference type="OrthoDB" id="244125at2"/>
<dbReference type="HOGENOM" id="CLU_375476_0_0_0"/>
<feature type="domain" description="Acetyl xylan esterase" evidence="2">
    <location>
        <begin position="156"/>
        <end position="318"/>
    </location>
</feature>
<dbReference type="SUPFAM" id="SSF53474">
    <property type="entry name" value="alpha/beta-Hydrolases"/>
    <property type="match status" value="1"/>
</dbReference>
<sequence length="739" mass="82924">MNRSQLAASAMINGESEPDHAPEEAVAFQPDVRLGIVKLPFWPIEESHPAYRRTSPMLASPSLLRLLAAFFIAVGCHVQSYAADPFAEVMELTPDQQLRQFLEEETERLEEKSAATLADVDAWYARQEQERERLAEMLGLSPRPEKTPLNATITGELTIPGVRISKLHYESMPGLYVTANLYRPEKVDGPCPAILYLCGHSSQKKGGVSYGNKAGYHHHGLWFARNGYVCLTIDTIQLGEFMGTHHGTYRYGMWWWNSRGYTPAGVEAWNGIRGLDYLQSLPEVDPERIGATGRSGGGAYSWYVSALDTRVKATVPVAGVTSARTHVVDGKMSTHCDCMFFVNVYQWDFAQLAALIAPRPLLLANTDNDSIFPLNGVLDVYWKTRRVYTELGEADKLGLAITEGPHADSQPLQVNAFDWMNQYLKPGKEAALIEPTAKEVDREDLKVFEELPSDEIVTSIQTSFVPVADPQVPKSNEEWLKLQEQWKTALKEKSFRAWPEQSDLADPRPVIQARENGCLLQAYLLNTQGPVEQPFLVVTPDADEKRSPDQLQIDDDVEVKIVDWNSEQATEWLKTADVQKQTVLYVPRNLGDFSWTGTEKELTHLRRSIALLGHSIDSLRLWDCYQMVRCLRKLNPQAKLTLAASNQLAGIALYVPLFTEGVTKLSLTSLPVTHDDGPIFLMVRRTLDIPQTLAMVASNCELELINSAEGLDRFARLTQRVPFVDMQPIRVKTIRDEAE</sequence>
<dbReference type="PANTHER" id="PTHR47381">
    <property type="entry name" value="ALPHA/BETA-HYDROLASES SUPERFAMILY PROTEIN"/>
    <property type="match status" value="1"/>
</dbReference>
<evidence type="ECO:0000313" key="3">
    <source>
        <dbReference type="EMBL" id="ADY59785.1"/>
    </source>
</evidence>
<evidence type="ECO:0000313" key="4">
    <source>
        <dbReference type="Proteomes" id="UP000006860"/>
    </source>
</evidence>
<dbReference type="Proteomes" id="UP000006860">
    <property type="component" value="Chromosome"/>
</dbReference>
<dbReference type="InterPro" id="IPR029058">
    <property type="entry name" value="AB_hydrolase_fold"/>
</dbReference>
<dbReference type="Gene3D" id="3.40.50.1820">
    <property type="entry name" value="alpha/beta hydrolase"/>
    <property type="match status" value="1"/>
</dbReference>
<dbReference type="RefSeq" id="WP_013628509.1">
    <property type="nucleotide sequence ID" value="NC_015174.1"/>
</dbReference>
<dbReference type="Pfam" id="PF05448">
    <property type="entry name" value="AXE1"/>
    <property type="match status" value="1"/>
</dbReference>
<proteinExistence type="predicted"/>
<dbReference type="AlphaFoldDB" id="F0SK58"/>
<organism evidence="3 4">
    <name type="scientific">Rubinisphaera brasiliensis (strain ATCC 49424 / DSM 5305 / JCM 21570 / IAM 15109 / NBRC 103401 / IFAM 1448)</name>
    <name type="common">Planctomyces brasiliensis</name>
    <dbReference type="NCBI Taxonomy" id="756272"/>
    <lineage>
        <taxon>Bacteria</taxon>
        <taxon>Pseudomonadati</taxon>
        <taxon>Planctomycetota</taxon>
        <taxon>Planctomycetia</taxon>
        <taxon>Planctomycetales</taxon>
        <taxon>Planctomycetaceae</taxon>
        <taxon>Rubinisphaera</taxon>
    </lineage>
</organism>
<name>F0SK58_RUBBR</name>
<dbReference type="STRING" id="756272.Plabr_2183"/>
<dbReference type="InterPro" id="IPR008391">
    <property type="entry name" value="AXE1_dom"/>
</dbReference>
<keyword evidence="4" id="KW-1185">Reference proteome</keyword>